<dbReference type="CDD" id="cd02440">
    <property type="entry name" value="AdoMet_MTases"/>
    <property type="match status" value="1"/>
</dbReference>
<dbReference type="EMBL" id="LNYX01000031">
    <property type="protein sequence ID" value="KTD61849.1"/>
    <property type="molecule type" value="Genomic_DNA"/>
</dbReference>
<dbReference type="STRING" id="452.Lspi_2479"/>
<dbReference type="AlphaFoldDB" id="A0A0W0YY88"/>
<dbReference type="InterPro" id="IPR029063">
    <property type="entry name" value="SAM-dependent_MTases_sf"/>
</dbReference>
<dbReference type="SUPFAM" id="SSF53335">
    <property type="entry name" value="S-adenosyl-L-methionine-dependent methyltransferases"/>
    <property type="match status" value="1"/>
</dbReference>
<gene>
    <name evidence="2" type="ORF">Lspi_2479</name>
</gene>
<protein>
    <recommendedName>
        <fullName evidence="1">Methyltransferase type 11 domain-containing protein</fullName>
    </recommendedName>
</protein>
<organism evidence="2 3">
    <name type="scientific">Legionella spiritensis</name>
    <dbReference type="NCBI Taxonomy" id="452"/>
    <lineage>
        <taxon>Bacteria</taxon>
        <taxon>Pseudomonadati</taxon>
        <taxon>Pseudomonadota</taxon>
        <taxon>Gammaproteobacteria</taxon>
        <taxon>Legionellales</taxon>
        <taxon>Legionellaceae</taxon>
        <taxon>Legionella</taxon>
    </lineage>
</organism>
<dbReference type="GO" id="GO:0008757">
    <property type="term" value="F:S-adenosylmethionine-dependent methyltransferase activity"/>
    <property type="evidence" value="ECO:0007669"/>
    <property type="project" value="InterPro"/>
</dbReference>
<name>A0A0W0YY88_LEGSP</name>
<dbReference type="Pfam" id="PF08241">
    <property type="entry name" value="Methyltransf_11"/>
    <property type="match status" value="1"/>
</dbReference>
<reference evidence="2 3" key="1">
    <citation type="submission" date="2015-11" db="EMBL/GenBank/DDBJ databases">
        <title>Genomic analysis of 38 Legionella species identifies large and diverse effector repertoires.</title>
        <authorList>
            <person name="Burstein D."/>
            <person name="Amaro F."/>
            <person name="Zusman T."/>
            <person name="Lifshitz Z."/>
            <person name="Cohen O."/>
            <person name="Gilbert J.A."/>
            <person name="Pupko T."/>
            <person name="Shuman H.A."/>
            <person name="Segal G."/>
        </authorList>
    </citation>
    <scope>NUCLEOTIDE SEQUENCE [LARGE SCALE GENOMIC DNA]</scope>
    <source>
        <strain evidence="2 3">Mt.St.Helens-9</strain>
    </source>
</reference>
<evidence type="ECO:0000259" key="1">
    <source>
        <dbReference type="Pfam" id="PF08241"/>
    </source>
</evidence>
<dbReference type="Gene3D" id="3.40.50.150">
    <property type="entry name" value="Vaccinia Virus protein VP39"/>
    <property type="match status" value="1"/>
</dbReference>
<accession>A0A0W0YY88</accession>
<dbReference type="OrthoDB" id="9772751at2"/>
<dbReference type="RefSeq" id="WP_058484367.1">
    <property type="nucleotide sequence ID" value="NZ_CAAAII010000016.1"/>
</dbReference>
<feature type="domain" description="Methyltransferase type 11" evidence="1">
    <location>
        <begin position="47"/>
        <end position="132"/>
    </location>
</feature>
<dbReference type="InterPro" id="IPR013216">
    <property type="entry name" value="Methyltransf_11"/>
</dbReference>
<evidence type="ECO:0000313" key="2">
    <source>
        <dbReference type="EMBL" id="KTD61849.1"/>
    </source>
</evidence>
<dbReference type="PANTHER" id="PTHR42912">
    <property type="entry name" value="METHYLTRANSFERASE"/>
    <property type="match status" value="1"/>
</dbReference>
<sequence length="213" mass="23543">MHIKRTDEEAFDNLAVRYDSWFDRHKVAFMSEVAALQKVIPESGEGLEIGVGSGRFASALGIKNGVEPSAALRKMAEQRGVNVVGGVAESLPFSDESFDYALFGTVLCYLDFPEQGLAEARRVLKPEGVLVIAMIDRNSALGNAYETRKHDNPFYKKANFYSVGEVTELLEDTQFRIKKIYQTIFSPLENIKSMEPVKEGHGSGGFVVIAAEK</sequence>
<dbReference type="Proteomes" id="UP000054877">
    <property type="component" value="Unassembled WGS sequence"/>
</dbReference>
<dbReference type="InterPro" id="IPR050508">
    <property type="entry name" value="Methyltransf_Superfamily"/>
</dbReference>
<proteinExistence type="predicted"/>
<keyword evidence="3" id="KW-1185">Reference proteome</keyword>
<dbReference type="PATRIC" id="fig|452.5.peg.2738"/>
<dbReference type="PANTHER" id="PTHR42912:SF80">
    <property type="entry name" value="METHYLTRANSFERASE DOMAIN-CONTAINING PROTEIN"/>
    <property type="match status" value="1"/>
</dbReference>
<comment type="caution">
    <text evidence="2">The sequence shown here is derived from an EMBL/GenBank/DDBJ whole genome shotgun (WGS) entry which is preliminary data.</text>
</comment>
<evidence type="ECO:0000313" key="3">
    <source>
        <dbReference type="Proteomes" id="UP000054877"/>
    </source>
</evidence>